<keyword evidence="3" id="KW-0004">4Fe-4S</keyword>
<dbReference type="AlphaFoldDB" id="A0A699J0V7"/>
<keyword evidence="6" id="KW-0411">Iron-sulfur</keyword>
<dbReference type="Gene3D" id="1.10.645.10">
    <property type="entry name" value="Cytochrome-c3 Hydrogenase, chain B"/>
    <property type="match status" value="1"/>
</dbReference>
<dbReference type="InterPro" id="IPR014029">
    <property type="entry name" value="NADH_UbQ_OxRdtase_49kDa_CS"/>
</dbReference>
<feature type="domain" description="NADH-ubiquinone oxidoreductase 51kDa subunit FMN-binding" evidence="9">
    <location>
        <begin position="348"/>
        <end position="522"/>
    </location>
</feature>
<dbReference type="GO" id="GO:0008137">
    <property type="term" value="F:NADH dehydrogenase (ubiquinone) activity"/>
    <property type="evidence" value="ECO:0007669"/>
    <property type="project" value="InterPro"/>
</dbReference>
<dbReference type="Gene3D" id="3.40.50.11540">
    <property type="entry name" value="NADH-ubiquinone oxidoreductase 51kDa subunit"/>
    <property type="match status" value="1"/>
</dbReference>
<dbReference type="Pfam" id="PF00346">
    <property type="entry name" value="Complex1_49kDa"/>
    <property type="match status" value="1"/>
</dbReference>
<dbReference type="SUPFAM" id="SSF143243">
    <property type="entry name" value="Nqo5-like"/>
    <property type="match status" value="1"/>
</dbReference>
<dbReference type="GO" id="GO:0048038">
    <property type="term" value="F:quinone binding"/>
    <property type="evidence" value="ECO:0007669"/>
    <property type="project" value="InterPro"/>
</dbReference>
<dbReference type="SUPFAM" id="SSF56762">
    <property type="entry name" value="HydB/Nqo4-like"/>
    <property type="match status" value="1"/>
</dbReference>
<dbReference type="FunFam" id="3.40.50.11540:FF:000001">
    <property type="entry name" value="NADH dehydrogenase [ubiquinone] flavoprotein 1, mitochondrial"/>
    <property type="match status" value="1"/>
</dbReference>
<comment type="caution">
    <text evidence="10">The sequence shown here is derived from an EMBL/GenBank/DDBJ whole genome shotgun (WGS) entry which is preliminary data.</text>
</comment>
<feature type="domain" description="NADH-quinone oxidoreductase subunit D" evidence="8">
    <location>
        <begin position="170"/>
        <end position="300"/>
    </location>
</feature>
<comment type="similarity">
    <text evidence="1 7">Belongs to the complex I 49 kDa subunit family.</text>
</comment>
<keyword evidence="7" id="KW-1278">Translocase</keyword>
<dbReference type="SUPFAM" id="SSF142984">
    <property type="entry name" value="Nqo1 middle domain-like"/>
    <property type="match status" value="1"/>
</dbReference>
<dbReference type="Pfam" id="PF01512">
    <property type="entry name" value="Complex1_51K"/>
    <property type="match status" value="1"/>
</dbReference>
<evidence type="ECO:0000256" key="6">
    <source>
        <dbReference type="ARBA" id="ARBA00023014"/>
    </source>
</evidence>
<dbReference type="GO" id="GO:0051539">
    <property type="term" value="F:4 iron, 4 sulfur cluster binding"/>
    <property type="evidence" value="ECO:0007669"/>
    <property type="project" value="UniProtKB-KW"/>
</dbReference>
<dbReference type="FunFam" id="3.10.20.600:FF:000002">
    <property type="entry name" value="NADH-quinone oxidoreductase subunit F"/>
    <property type="match status" value="1"/>
</dbReference>
<dbReference type="PROSITE" id="PS00644">
    <property type="entry name" value="COMPLEX1_51K_1"/>
    <property type="match status" value="1"/>
</dbReference>
<evidence type="ECO:0000256" key="3">
    <source>
        <dbReference type="ARBA" id="ARBA00022485"/>
    </source>
</evidence>
<dbReference type="InterPro" id="IPR001949">
    <property type="entry name" value="NADH-UbQ_OxRdtase_51kDa_CS"/>
</dbReference>
<keyword evidence="4" id="KW-0479">Metal-binding</keyword>
<evidence type="ECO:0000256" key="1">
    <source>
        <dbReference type="ARBA" id="ARBA00005769"/>
    </source>
</evidence>
<dbReference type="InterPro" id="IPR029014">
    <property type="entry name" value="NiFe-Hase_large"/>
</dbReference>
<keyword evidence="5" id="KW-0408">Iron</keyword>
<proteinExistence type="inferred from homology"/>
<comment type="similarity">
    <text evidence="2">Belongs to the complex I 51 kDa subunit family.</text>
</comment>
<dbReference type="Gene3D" id="3.10.20.600">
    <property type="match status" value="1"/>
</dbReference>
<evidence type="ECO:0000259" key="9">
    <source>
        <dbReference type="Pfam" id="PF01512"/>
    </source>
</evidence>
<dbReference type="InterPro" id="IPR001135">
    <property type="entry name" value="NADH_Q_OxRdtase_suD"/>
</dbReference>
<dbReference type="InterPro" id="IPR037225">
    <property type="entry name" value="Nuo51_FMN-bd_sf"/>
</dbReference>
<sequence>MPNTWKGHPLRKDFPARATEFKDFFLNEEREDLEMESLRFKPELWGMKRKNDNVDFMFLNLGPNHPSAHGAFRIVLQLDGENIIDCVPDIGYHHRGAEKMAERQSWHSYIPYTDRIEYLGGCVNEMPYVLAVEKLANISVPEKVEVIRVMLSELFRINSHLLYISTFIQDVGCMTPVFFAFTDRQKIYDLIEAITGARMHPAWFRIGGVAHDLPKGWDILLNNFLKWMPKRLKYYIDVALKNTILINRSKGIAQYSQKEALTWGVTGAGLRATGLDFDVRKWRPYSGYQNYDFEIPIGSGIKETHPLTWRIRDDEKTVWIKEYCNKNGYVAFKKTLHQRTSKDVIDLVKESDLKGRGGAGFSTGLKWSLMPDYIHDKKEHRYLLCNADEMEPGTYKDRLLIEQLPHQLIEGILLSAFAIKATRGYIFLRGEYVKGEHILKRAIQEAINLGYIGKNILNSGFNFDLFLHTGAGRYICGEETALINSLEGRRANPRFKPPFPAIFGLWGKPTCVNNVETLSNVPSIILHGSHWYKTLSYSSDTGTKLMGFSGNVNNPGVWELPFGISAREILEDYAFGMKPGLSLKAWQPGGAGTDFLTPKHLDLSMDFNTISKAGSRLGTALSMAVDNKTNMVSLVYNIEKFFARESCGL</sequence>
<dbReference type="GO" id="GO:0046872">
    <property type="term" value="F:metal ion binding"/>
    <property type="evidence" value="ECO:0007669"/>
    <property type="project" value="UniProtKB-KW"/>
</dbReference>
<dbReference type="PANTHER" id="PTHR43578">
    <property type="entry name" value="NADH-QUINONE OXIDOREDUCTASE SUBUNIT F"/>
    <property type="match status" value="1"/>
</dbReference>
<evidence type="ECO:0000256" key="4">
    <source>
        <dbReference type="ARBA" id="ARBA00022723"/>
    </source>
</evidence>
<reference evidence="10" key="1">
    <citation type="journal article" date="2019" name="Sci. Rep.">
        <title>Draft genome of Tanacetum cinerariifolium, the natural source of mosquito coil.</title>
        <authorList>
            <person name="Yamashiro T."/>
            <person name="Shiraishi A."/>
            <person name="Satake H."/>
            <person name="Nakayama K."/>
        </authorList>
    </citation>
    <scope>NUCLEOTIDE SEQUENCE</scope>
</reference>
<dbReference type="EMBL" id="BKCJ010357867">
    <property type="protein sequence ID" value="GFA02781.1"/>
    <property type="molecule type" value="Genomic_DNA"/>
</dbReference>
<dbReference type="InterPro" id="IPR011538">
    <property type="entry name" value="Nuo51_FMN-bd"/>
</dbReference>
<accession>A0A699J0V7</accession>
<evidence type="ECO:0000256" key="7">
    <source>
        <dbReference type="RuleBase" id="RU003685"/>
    </source>
</evidence>
<dbReference type="GO" id="GO:0010181">
    <property type="term" value="F:FMN binding"/>
    <property type="evidence" value="ECO:0007669"/>
    <property type="project" value="InterPro"/>
</dbReference>
<dbReference type="SUPFAM" id="SSF142019">
    <property type="entry name" value="Nqo1 FMN-binding domain-like"/>
    <property type="match status" value="1"/>
</dbReference>
<evidence type="ECO:0000256" key="2">
    <source>
        <dbReference type="ARBA" id="ARBA00007523"/>
    </source>
</evidence>
<organism evidence="10">
    <name type="scientific">Tanacetum cinerariifolium</name>
    <name type="common">Dalmatian daisy</name>
    <name type="synonym">Chrysanthemum cinerariifolium</name>
    <dbReference type="NCBI Taxonomy" id="118510"/>
    <lineage>
        <taxon>Eukaryota</taxon>
        <taxon>Viridiplantae</taxon>
        <taxon>Streptophyta</taxon>
        <taxon>Embryophyta</taxon>
        <taxon>Tracheophyta</taxon>
        <taxon>Spermatophyta</taxon>
        <taxon>Magnoliopsida</taxon>
        <taxon>eudicotyledons</taxon>
        <taxon>Gunneridae</taxon>
        <taxon>Pentapetalae</taxon>
        <taxon>asterids</taxon>
        <taxon>campanulids</taxon>
        <taxon>Asterales</taxon>
        <taxon>Asteraceae</taxon>
        <taxon>Asteroideae</taxon>
        <taxon>Anthemideae</taxon>
        <taxon>Anthemidinae</taxon>
        <taxon>Tanacetum</taxon>
    </lineage>
</organism>
<feature type="non-terminal residue" evidence="10">
    <location>
        <position position="649"/>
    </location>
</feature>
<dbReference type="GO" id="GO:0051287">
    <property type="term" value="F:NAD binding"/>
    <property type="evidence" value="ECO:0007669"/>
    <property type="project" value="InterPro"/>
</dbReference>
<evidence type="ECO:0000259" key="8">
    <source>
        <dbReference type="Pfam" id="PF00346"/>
    </source>
</evidence>
<name>A0A699J0V7_TANCI</name>
<dbReference type="GO" id="GO:0016651">
    <property type="term" value="F:oxidoreductase activity, acting on NAD(P)H"/>
    <property type="evidence" value="ECO:0007669"/>
    <property type="project" value="InterPro"/>
</dbReference>
<dbReference type="PROSITE" id="PS00535">
    <property type="entry name" value="COMPLEX1_49K"/>
    <property type="match status" value="1"/>
</dbReference>
<dbReference type="InterPro" id="IPR037232">
    <property type="entry name" value="NADH_quin_OxRdtase_su_C/D-like"/>
</dbReference>
<keyword evidence="10" id="KW-0830">Ubiquinone</keyword>
<evidence type="ECO:0000313" key="10">
    <source>
        <dbReference type="EMBL" id="GFA02781.1"/>
    </source>
</evidence>
<protein>
    <submittedName>
        <fullName evidence="10">NADH dehydrogenase [ubiquinone] flavoprotein 1, mitochondrial</fullName>
    </submittedName>
</protein>
<evidence type="ECO:0000256" key="5">
    <source>
        <dbReference type="ARBA" id="ARBA00023004"/>
    </source>
</evidence>
<gene>
    <name evidence="10" type="ORF">Tci_574753</name>
</gene>
<dbReference type="PANTHER" id="PTHR43578:SF3">
    <property type="entry name" value="NADH-QUINONE OXIDOREDUCTASE SUBUNIT F"/>
    <property type="match status" value="1"/>
</dbReference>
<keyword evidence="7" id="KW-0520">NAD</keyword>
<keyword evidence="7" id="KW-0813">Transport</keyword>